<proteinExistence type="predicted"/>
<dbReference type="AlphaFoldDB" id="A0A146GAH4"/>
<dbReference type="InParanoid" id="A0A146GAH4"/>
<evidence type="ECO:0000313" key="1">
    <source>
        <dbReference type="EMBL" id="GAT34450.1"/>
    </source>
</evidence>
<sequence>MARRRLLQIQGITRAERHAVTSQASDAVIACRGYILDYHQFSNMAVCFTIEIPSARLADLRIHLAELEIDLQPPSPEELTLSTATGEVAASLRIAFIHNEPDLRIEVPAIPG</sequence>
<name>A0A146GAH4_TERSA</name>
<gene>
    <name evidence="1" type="ORF">TSACC_22875</name>
</gene>
<keyword evidence="2" id="KW-1185">Reference proteome</keyword>
<dbReference type="Proteomes" id="UP000076023">
    <property type="component" value="Unassembled WGS sequence"/>
</dbReference>
<organism evidence="1 2">
    <name type="scientific">Terrimicrobium sacchariphilum</name>
    <dbReference type="NCBI Taxonomy" id="690879"/>
    <lineage>
        <taxon>Bacteria</taxon>
        <taxon>Pseudomonadati</taxon>
        <taxon>Verrucomicrobiota</taxon>
        <taxon>Terrimicrobiia</taxon>
        <taxon>Terrimicrobiales</taxon>
        <taxon>Terrimicrobiaceae</taxon>
        <taxon>Terrimicrobium</taxon>
    </lineage>
</organism>
<comment type="caution">
    <text evidence="1">The sequence shown here is derived from an EMBL/GenBank/DDBJ whole genome shotgun (WGS) entry which is preliminary data.</text>
</comment>
<accession>A0A146GAH4</accession>
<dbReference type="OrthoDB" id="513580at2"/>
<reference evidence="2" key="1">
    <citation type="journal article" date="2017" name="Genome Announc.">
        <title>Draft Genome Sequence of Terrimicrobium sacchariphilum NM-5T, a Facultative Anaerobic Soil Bacterium of the Class Spartobacteria.</title>
        <authorList>
            <person name="Qiu Y.L."/>
            <person name="Tourlousse D.M."/>
            <person name="Matsuura N."/>
            <person name="Ohashi A."/>
            <person name="Sekiguchi Y."/>
        </authorList>
    </citation>
    <scope>NUCLEOTIDE SEQUENCE [LARGE SCALE GENOMIC DNA]</scope>
    <source>
        <strain evidence="2">NM-5</strain>
    </source>
</reference>
<dbReference type="RefSeq" id="WP_075080078.1">
    <property type="nucleotide sequence ID" value="NZ_BDCO01000002.1"/>
</dbReference>
<dbReference type="EMBL" id="BDCO01000002">
    <property type="protein sequence ID" value="GAT34450.1"/>
    <property type="molecule type" value="Genomic_DNA"/>
</dbReference>
<protein>
    <submittedName>
        <fullName evidence="1">Uncharacterized protein</fullName>
    </submittedName>
</protein>
<evidence type="ECO:0000313" key="2">
    <source>
        <dbReference type="Proteomes" id="UP000076023"/>
    </source>
</evidence>